<feature type="compositionally biased region" description="Low complexity" evidence="1">
    <location>
        <begin position="384"/>
        <end position="394"/>
    </location>
</feature>
<reference evidence="2 3" key="1">
    <citation type="submission" date="2018-06" db="EMBL/GenBank/DDBJ databases">
        <title>The Genome of Cuscuta australis (Dodder) Provides Insight into the Evolution of Plant Parasitism.</title>
        <authorList>
            <person name="Liu H."/>
        </authorList>
    </citation>
    <scope>NUCLEOTIDE SEQUENCE [LARGE SCALE GENOMIC DNA]</scope>
    <source>
        <strain evidence="3">cv. Yunnan</strain>
        <tissue evidence="2">Vines</tissue>
    </source>
</reference>
<feature type="region of interest" description="Disordered" evidence="1">
    <location>
        <begin position="376"/>
        <end position="400"/>
    </location>
</feature>
<comment type="caution">
    <text evidence="2">The sequence shown here is derived from an EMBL/GenBank/DDBJ whole genome shotgun (WGS) entry which is preliminary data.</text>
</comment>
<dbReference type="Proteomes" id="UP000249390">
    <property type="component" value="Unassembled WGS sequence"/>
</dbReference>
<feature type="region of interest" description="Disordered" evidence="1">
    <location>
        <begin position="111"/>
        <end position="347"/>
    </location>
</feature>
<feature type="region of interest" description="Disordered" evidence="1">
    <location>
        <begin position="417"/>
        <end position="477"/>
    </location>
</feature>
<dbReference type="EMBL" id="NQVE01000050">
    <property type="protein sequence ID" value="RAL51289.1"/>
    <property type="molecule type" value="Genomic_DNA"/>
</dbReference>
<feature type="compositionally biased region" description="Low complexity" evidence="1">
    <location>
        <begin position="143"/>
        <end position="184"/>
    </location>
</feature>
<gene>
    <name evidence="2" type="ORF">DM860_010791</name>
</gene>
<dbReference type="AlphaFoldDB" id="A0A328E3V4"/>
<feature type="compositionally biased region" description="Low complexity" evidence="1">
    <location>
        <begin position="220"/>
        <end position="229"/>
    </location>
</feature>
<accession>A0A328E3V4</accession>
<feature type="compositionally biased region" description="Polar residues" evidence="1">
    <location>
        <begin position="202"/>
        <end position="215"/>
    </location>
</feature>
<feature type="compositionally biased region" description="Polar residues" evidence="1">
    <location>
        <begin position="115"/>
        <end position="142"/>
    </location>
</feature>
<name>A0A328E3V4_9ASTE</name>
<protein>
    <submittedName>
        <fullName evidence="2">Uncharacterized protein</fullName>
    </submittedName>
</protein>
<evidence type="ECO:0000313" key="2">
    <source>
        <dbReference type="EMBL" id="RAL51289.1"/>
    </source>
</evidence>
<proteinExistence type="predicted"/>
<dbReference type="PANTHER" id="PTHR31949:SF32">
    <property type="entry name" value="MUCIN-5AC-LIKE"/>
    <property type="match status" value="1"/>
</dbReference>
<dbReference type="GO" id="GO:0043622">
    <property type="term" value="P:cortical microtubule organization"/>
    <property type="evidence" value="ECO:0007669"/>
    <property type="project" value="TreeGrafter"/>
</dbReference>
<evidence type="ECO:0000256" key="1">
    <source>
        <dbReference type="SAM" id="MobiDB-lite"/>
    </source>
</evidence>
<feature type="compositionally biased region" description="Basic and acidic residues" evidence="1">
    <location>
        <begin position="461"/>
        <end position="477"/>
    </location>
</feature>
<dbReference type="GO" id="GO:0055028">
    <property type="term" value="C:cortical microtubule"/>
    <property type="evidence" value="ECO:0007669"/>
    <property type="project" value="TreeGrafter"/>
</dbReference>
<feature type="compositionally biased region" description="Polar residues" evidence="1">
    <location>
        <begin position="429"/>
        <end position="451"/>
    </location>
</feature>
<organism evidence="2 3">
    <name type="scientific">Cuscuta australis</name>
    <dbReference type="NCBI Taxonomy" id="267555"/>
    <lineage>
        <taxon>Eukaryota</taxon>
        <taxon>Viridiplantae</taxon>
        <taxon>Streptophyta</taxon>
        <taxon>Embryophyta</taxon>
        <taxon>Tracheophyta</taxon>
        <taxon>Spermatophyta</taxon>
        <taxon>Magnoliopsida</taxon>
        <taxon>eudicotyledons</taxon>
        <taxon>Gunneridae</taxon>
        <taxon>Pentapetalae</taxon>
        <taxon>asterids</taxon>
        <taxon>lamiids</taxon>
        <taxon>Solanales</taxon>
        <taxon>Convolvulaceae</taxon>
        <taxon>Cuscuteae</taxon>
        <taxon>Cuscuta</taxon>
        <taxon>Cuscuta subgen. Grammica</taxon>
        <taxon>Cuscuta sect. Cleistogrammica</taxon>
    </lineage>
</organism>
<sequence length="477" mass="50654">MGSLWNSEKEDELALFFEMRTREDDLLLLQNSDVFDAPLGSTAGSSPIFSIASAAAALEIDADDLLSAETDKNDYEWLMSPPNTPLFPSLELESTETVTANLLGTPETFVPVQTRKLSNPSQSITRRSSFTTKDPKSPQLTISSAAGGPTPSTSSGGSKHSTSSGKLSSSKSMSASTSASLMSKPTPGVPLKRSSTRVGPILSSSGATLHSTNQQHKTRSSSTPTMRPSIIHAQPKSTPRNSTPTLQPKKTTKNLHPQHSTSLATKQRSPRPPTPLRNSLGATSMTPSLPDKQPGSTPTRGRSGAHVEPPSSVRGSRRQSCSPARGLPSHNHVIHSSGGRSVPPSDMSRLHAKANIKASPAAVGTKMVERVVSMRKLAPPKQDNNSNRHSSSSSGLGRTISKKSLDMAMRHMDIKRSLPSNIKPLMTQIPASSSYRTSSGRAQSKAESVSHGTDGPGAENDINKGDSQFHHARIDDG</sequence>
<keyword evidence="3" id="KW-1185">Reference proteome</keyword>
<evidence type="ECO:0000313" key="3">
    <source>
        <dbReference type="Proteomes" id="UP000249390"/>
    </source>
</evidence>
<feature type="compositionally biased region" description="Polar residues" evidence="1">
    <location>
        <begin position="235"/>
        <end position="267"/>
    </location>
</feature>
<feature type="compositionally biased region" description="Polar residues" evidence="1">
    <location>
        <begin position="276"/>
        <end position="287"/>
    </location>
</feature>
<dbReference type="PANTHER" id="PTHR31949">
    <property type="entry name" value="GASTRIC MUCIN-LIKE PROTEIN"/>
    <property type="match status" value="1"/>
</dbReference>